<dbReference type="InterPro" id="IPR032758">
    <property type="entry name" value="MqsA/HigA-2"/>
</dbReference>
<dbReference type="NCBIfam" id="TIGR03831">
    <property type="entry name" value="YgiT_finger"/>
    <property type="match status" value="1"/>
</dbReference>
<proteinExistence type="predicted"/>
<accession>A0ABX8LD70</accession>
<name>A0ABX8LD70_9BACT</name>
<dbReference type="InterPro" id="IPR022452">
    <property type="entry name" value="MqsA"/>
</dbReference>
<dbReference type="RefSeq" id="WP_217286627.1">
    <property type="nucleotide sequence ID" value="NZ_CP077683.1"/>
</dbReference>
<dbReference type="NCBIfam" id="TIGR03830">
    <property type="entry name" value="CxxCG_CxxCG_HTH"/>
    <property type="match status" value="1"/>
</dbReference>
<feature type="domain" description="HTH cro/C1-type" evidence="1">
    <location>
        <begin position="80"/>
        <end position="133"/>
    </location>
</feature>
<evidence type="ECO:0000259" key="1">
    <source>
        <dbReference type="PROSITE" id="PS50943"/>
    </source>
</evidence>
<dbReference type="EMBL" id="CP077683">
    <property type="protein sequence ID" value="QXE89962.1"/>
    <property type="molecule type" value="Genomic_DNA"/>
</dbReference>
<protein>
    <submittedName>
        <fullName evidence="2">Type II toxin-antitoxin system MqsA family antitoxin</fullName>
    </submittedName>
</protein>
<dbReference type="Proteomes" id="UP000683559">
    <property type="component" value="Chromosome"/>
</dbReference>
<dbReference type="InterPro" id="IPR001387">
    <property type="entry name" value="Cro/C1-type_HTH"/>
</dbReference>
<dbReference type="InterPro" id="IPR022453">
    <property type="entry name" value="Znf_MqsA-type"/>
</dbReference>
<dbReference type="Pfam" id="PF15731">
    <property type="entry name" value="MqsA_antitoxin"/>
    <property type="match status" value="1"/>
</dbReference>
<organism evidence="2 3">
    <name type="scientific">Geomonas subterranea</name>
    <dbReference type="NCBI Taxonomy" id="2847989"/>
    <lineage>
        <taxon>Bacteria</taxon>
        <taxon>Pseudomonadati</taxon>
        <taxon>Thermodesulfobacteriota</taxon>
        <taxon>Desulfuromonadia</taxon>
        <taxon>Geobacterales</taxon>
        <taxon>Geobacteraceae</taxon>
        <taxon>Geomonas</taxon>
    </lineage>
</organism>
<sequence length="168" mass="18772">MARNYKNGDPCPLCGGVLEAKAETEIFSYKGQNLEYDNYIVHECLTCSEQFVGDKTMKESARRLRDFYREVDGLLTSSQIREIRLRLGLSQDAASELLGGGGKSFARYENCEVVQSLAMDHLLRLLDAKPENLDIIKAKGKQTPQTTIPFKAKFGAVMTGHMVVNYGK</sequence>
<gene>
    <name evidence="2" type="ORF">KP001_16275</name>
</gene>
<keyword evidence="3" id="KW-1185">Reference proteome</keyword>
<dbReference type="PROSITE" id="PS50943">
    <property type="entry name" value="HTH_CROC1"/>
    <property type="match status" value="1"/>
</dbReference>
<evidence type="ECO:0000313" key="2">
    <source>
        <dbReference type="EMBL" id="QXE89962.1"/>
    </source>
</evidence>
<reference evidence="2 3" key="1">
    <citation type="submission" date="2021-06" db="EMBL/GenBank/DDBJ databases">
        <title>Gemonas diversity in paddy soil.</title>
        <authorList>
            <person name="Liu G."/>
        </authorList>
    </citation>
    <scope>NUCLEOTIDE SEQUENCE [LARGE SCALE GENOMIC DNA]</scope>
    <source>
        <strain evidence="2 3">RG2</strain>
    </source>
</reference>
<evidence type="ECO:0000313" key="3">
    <source>
        <dbReference type="Proteomes" id="UP000683559"/>
    </source>
</evidence>
<dbReference type="CDD" id="cd00093">
    <property type="entry name" value="HTH_XRE"/>
    <property type="match status" value="1"/>
</dbReference>